<dbReference type="Pfam" id="PF02627">
    <property type="entry name" value="CMD"/>
    <property type="match status" value="1"/>
</dbReference>
<evidence type="ECO:0000313" key="3">
    <source>
        <dbReference type="Proteomes" id="UP000321534"/>
    </source>
</evidence>
<dbReference type="Gene3D" id="1.20.1290.10">
    <property type="entry name" value="AhpD-like"/>
    <property type="match status" value="1"/>
</dbReference>
<dbReference type="AlphaFoldDB" id="A0A512CXZ3"/>
<dbReference type="InterPro" id="IPR003779">
    <property type="entry name" value="CMD-like"/>
</dbReference>
<evidence type="ECO:0000313" key="2">
    <source>
        <dbReference type="EMBL" id="GEO29096.1"/>
    </source>
</evidence>
<protein>
    <submittedName>
        <fullName evidence="2">Alkyl hydroperoxide reductase AhpD</fullName>
    </submittedName>
</protein>
<sequence>MGGAPRARGTHPAYGGLMGDRQRISYLPVPERDDVPEGVSRLWDKAQEAFGFVPNVFRAQAVNGEQFLAWWGYFNLLVNKEGHLSNADRELLAVVVSSVNRCTYCEVSHGAALREHTSDPETADLVASNWRQAGLAEREYAMASYAERLTLRPAEVTEADLAPLRAAGLDDHQVVELVQVVGMFNLTNRVSTALGFVPNAEYHSSGRATS</sequence>
<dbReference type="PANTHER" id="PTHR35446:SF2">
    <property type="entry name" value="CARBOXYMUCONOLACTONE DECARBOXYLASE-LIKE DOMAIN-CONTAINING PROTEIN"/>
    <property type="match status" value="1"/>
</dbReference>
<dbReference type="NCBIfam" id="TIGR01926">
    <property type="entry name" value="peroxid_rel"/>
    <property type="match status" value="1"/>
</dbReference>
<dbReference type="SUPFAM" id="SSF69118">
    <property type="entry name" value="AhpD-like"/>
    <property type="match status" value="1"/>
</dbReference>
<dbReference type="InterPro" id="IPR010195">
    <property type="entry name" value="Uncharacterised_peroxidase-rel"/>
</dbReference>
<keyword evidence="3" id="KW-1185">Reference proteome</keyword>
<comment type="caution">
    <text evidence="2">The sequence shown here is derived from an EMBL/GenBank/DDBJ whole genome shotgun (WGS) entry which is preliminary data.</text>
</comment>
<dbReference type="InterPro" id="IPR029032">
    <property type="entry name" value="AhpD-like"/>
</dbReference>
<dbReference type="PANTHER" id="PTHR35446">
    <property type="entry name" value="SI:CH211-175M2.5"/>
    <property type="match status" value="1"/>
</dbReference>
<organism evidence="2 3">
    <name type="scientific">Terrabacter aerolatus</name>
    <dbReference type="NCBI Taxonomy" id="422442"/>
    <lineage>
        <taxon>Bacteria</taxon>
        <taxon>Bacillati</taxon>
        <taxon>Actinomycetota</taxon>
        <taxon>Actinomycetes</taxon>
        <taxon>Micrococcales</taxon>
        <taxon>Intrasporangiaceae</taxon>
        <taxon>Terrabacter</taxon>
    </lineage>
</organism>
<feature type="domain" description="Carboxymuconolactone decarboxylase-like" evidence="1">
    <location>
        <begin position="66"/>
        <end position="146"/>
    </location>
</feature>
<proteinExistence type="predicted"/>
<dbReference type="NCBIfam" id="TIGR00778">
    <property type="entry name" value="ahpD_dom"/>
    <property type="match status" value="1"/>
</dbReference>
<gene>
    <name evidence="2" type="ORF">TAE01_09060</name>
</gene>
<dbReference type="EMBL" id="BJYX01000003">
    <property type="protein sequence ID" value="GEO29096.1"/>
    <property type="molecule type" value="Genomic_DNA"/>
</dbReference>
<dbReference type="Proteomes" id="UP000321534">
    <property type="component" value="Unassembled WGS sequence"/>
</dbReference>
<accession>A0A512CXZ3</accession>
<reference evidence="2 3" key="1">
    <citation type="submission" date="2019-07" db="EMBL/GenBank/DDBJ databases">
        <title>Whole genome shotgun sequence of Terrabacter aerolatus NBRC 106305.</title>
        <authorList>
            <person name="Hosoyama A."/>
            <person name="Uohara A."/>
            <person name="Ohji S."/>
            <person name="Ichikawa N."/>
        </authorList>
    </citation>
    <scope>NUCLEOTIDE SEQUENCE [LARGE SCALE GENOMIC DNA]</scope>
    <source>
        <strain evidence="2 3">NBRC 106305</strain>
    </source>
</reference>
<name>A0A512CXZ3_9MICO</name>
<evidence type="ECO:0000259" key="1">
    <source>
        <dbReference type="Pfam" id="PF02627"/>
    </source>
</evidence>
<dbReference type="Gene3D" id="1.20.5.810">
    <property type="entry name" value="AhpD-like"/>
    <property type="match status" value="1"/>
</dbReference>
<dbReference type="InterPro" id="IPR004675">
    <property type="entry name" value="AhpD_core"/>
</dbReference>
<dbReference type="GO" id="GO:0051920">
    <property type="term" value="F:peroxiredoxin activity"/>
    <property type="evidence" value="ECO:0007669"/>
    <property type="project" value="InterPro"/>
</dbReference>